<reference evidence="5" key="1">
    <citation type="journal article" date="2019" name="Int. J. Syst. Evol. Microbiol.">
        <title>The Global Catalogue of Microorganisms (GCM) 10K type strain sequencing project: providing services to taxonomists for standard genome sequencing and annotation.</title>
        <authorList>
            <consortium name="The Broad Institute Genomics Platform"/>
            <consortium name="The Broad Institute Genome Sequencing Center for Infectious Disease"/>
            <person name="Wu L."/>
            <person name="Ma J."/>
        </authorList>
    </citation>
    <scope>NUCLEOTIDE SEQUENCE [LARGE SCALE GENOMIC DNA]</scope>
    <source>
        <strain evidence="5">TBRC 1826</strain>
    </source>
</reference>
<dbReference type="Pfam" id="PF23562">
    <property type="entry name" value="AMP-binding_C_3"/>
    <property type="match status" value="1"/>
</dbReference>
<keyword evidence="2" id="KW-0067">ATP-binding</keyword>
<dbReference type="RefSeq" id="WP_378529169.1">
    <property type="nucleotide sequence ID" value="NZ_JBHSBH010000001.1"/>
</dbReference>
<name>A0ABV8FET8_9ACTN</name>
<feature type="domain" description="AMP-dependent synthetase/ligase" evidence="3">
    <location>
        <begin position="12"/>
        <end position="409"/>
    </location>
</feature>
<dbReference type="Proteomes" id="UP001595847">
    <property type="component" value="Unassembled WGS sequence"/>
</dbReference>
<dbReference type="InterPro" id="IPR042099">
    <property type="entry name" value="ANL_N_sf"/>
</dbReference>
<proteinExistence type="predicted"/>
<gene>
    <name evidence="4" type="ORF">ACFOVU_00075</name>
</gene>
<sequence>MGELAYRSAGADARAHVFAIRDTEGDWHRVAAGEFLTQMGAVAKGLIGVGVGAGDRVVLVCANRYEWALIAFAVWAVRAVLVPVPAVCSPERLRHILRDCGPAAVVLEDGRHAPVVEGLAYELTDLARVFRLDREGLEAIARPGAYMDSSAVRFRREEARRDDPASIVYPVTGLVRPRGAVLTHGNYLSAAAGLVERLAPGLPGRDPGQESALLRLPLAGVAGHGALVACVLGGIRVGVGAPGAGWEADLRAFRPTVLVSGAELLDQVYARVTEGTGDSGDEDLTAFRAATDLAVEFDGTERKSAWKRVSRAMYEWMYGRIREALGGRVRLVVCVGGGLGERLDRFYSGIGIAVFQAFGTVESAGAFTANAPGERRAGTAGRPLPGVEMRLARDGEVHLRGPGVFAGYWGAPEAGQAAFRDGWLATGFAGEMDSGGYLTVRRRLRAQASLAAPPEQPARRRALAAPPPAAAAVERAEVAVPAVVDHVAVLEERLRAHPLISQAMVIGSGRPYASALVTLIADQLEYWRLVNNRPLSLSREDLAQDPELLREIQAGVRAANRAVPSVWAVRAFHVLAEEFAPRSGLVLEDGRLRRDAVLRAFAEEIDGLYRMPEPGPRE</sequence>
<dbReference type="Pfam" id="PF00501">
    <property type="entry name" value="AMP-binding"/>
    <property type="match status" value="1"/>
</dbReference>
<evidence type="ECO:0000313" key="5">
    <source>
        <dbReference type="Proteomes" id="UP001595847"/>
    </source>
</evidence>
<evidence type="ECO:0000259" key="3">
    <source>
        <dbReference type="Pfam" id="PF00501"/>
    </source>
</evidence>
<evidence type="ECO:0000313" key="4">
    <source>
        <dbReference type="EMBL" id="MFC3994292.1"/>
    </source>
</evidence>
<accession>A0ABV8FET8</accession>
<dbReference type="SUPFAM" id="SSF56801">
    <property type="entry name" value="Acetyl-CoA synthetase-like"/>
    <property type="match status" value="2"/>
</dbReference>
<keyword evidence="1" id="KW-0547">Nucleotide-binding</keyword>
<dbReference type="PANTHER" id="PTHR43272:SF33">
    <property type="entry name" value="AMP-BINDING DOMAIN-CONTAINING PROTEIN-RELATED"/>
    <property type="match status" value="1"/>
</dbReference>
<dbReference type="PANTHER" id="PTHR43272">
    <property type="entry name" value="LONG-CHAIN-FATTY-ACID--COA LIGASE"/>
    <property type="match status" value="1"/>
</dbReference>
<keyword evidence="5" id="KW-1185">Reference proteome</keyword>
<comment type="caution">
    <text evidence="4">The sequence shown here is derived from an EMBL/GenBank/DDBJ whole genome shotgun (WGS) entry which is preliminary data.</text>
</comment>
<dbReference type="EMBL" id="JBHSBH010000001">
    <property type="protein sequence ID" value="MFC3994292.1"/>
    <property type="molecule type" value="Genomic_DNA"/>
</dbReference>
<protein>
    <submittedName>
        <fullName evidence="4">AMP-dependent synthetase/ligase</fullName>
    </submittedName>
</protein>
<dbReference type="InterPro" id="IPR000873">
    <property type="entry name" value="AMP-dep_synth/lig_dom"/>
</dbReference>
<organism evidence="4 5">
    <name type="scientific">Nocardiopsis sediminis</name>
    <dbReference type="NCBI Taxonomy" id="1778267"/>
    <lineage>
        <taxon>Bacteria</taxon>
        <taxon>Bacillati</taxon>
        <taxon>Actinomycetota</taxon>
        <taxon>Actinomycetes</taxon>
        <taxon>Streptosporangiales</taxon>
        <taxon>Nocardiopsidaceae</taxon>
        <taxon>Nocardiopsis</taxon>
    </lineage>
</organism>
<evidence type="ECO:0000256" key="2">
    <source>
        <dbReference type="ARBA" id="ARBA00022840"/>
    </source>
</evidence>
<dbReference type="Gene3D" id="3.40.50.12780">
    <property type="entry name" value="N-terminal domain of ligase-like"/>
    <property type="match status" value="1"/>
</dbReference>
<evidence type="ECO:0000256" key="1">
    <source>
        <dbReference type="ARBA" id="ARBA00022741"/>
    </source>
</evidence>